<keyword evidence="9" id="KW-0249">Electron transport</keyword>
<feature type="transmembrane region" description="Helical" evidence="13">
    <location>
        <begin position="122"/>
        <end position="149"/>
    </location>
</feature>
<comment type="similarity">
    <text evidence="3">Belongs to the formate dehydrogenase gamma subunit family.</text>
</comment>
<comment type="subcellular location">
    <subcellularLocation>
        <location evidence="2">Cell membrane</location>
        <topology evidence="2">Multi-pass membrane protein</topology>
    </subcellularLocation>
</comment>
<keyword evidence="6" id="KW-0349">Heme</keyword>
<keyword evidence="12 13" id="KW-0472">Membrane</keyword>
<keyword evidence="17" id="KW-1185">Reference proteome</keyword>
<comment type="cofactor">
    <cofactor evidence="1">
        <name>heme</name>
        <dbReference type="ChEBI" id="CHEBI:30413"/>
    </cofactor>
</comment>
<dbReference type="GO" id="GO:0009061">
    <property type="term" value="P:anaerobic respiration"/>
    <property type="evidence" value="ECO:0007669"/>
    <property type="project" value="TreeGrafter"/>
</dbReference>
<dbReference type="GO" id="GO:0015944">
    <property type="term" value="P:formate oxidation"/>
    <property type="evidence" value="ECO:0007669"/>
    <property type="project" value="TreeGrafter"/>
</dbReference>
<evidence type="ECO:0000256" key="7">
    <source>
        <dbReference type="ARBA" id="ARBA00022692"/>
    </source>
</evidence>
<dbReference type="Proteomes" id="UP000199527">
    <property type="component" value="Unassembled WGS sequence"/>
</dbReference>
<keyword evidence="11" id="KW-0408">Iron</keyword>
<organism evidence="16 17">
    <name type="scientific">Ferrimonas sediminum</name>
    <dbReference type="NCBI Taxonomy" id="718193"/>
    <lineage>
        <taxon>Bacteria</taxon>
        <taxon>Pseudomonadati</taxon>
        <taxon>Pseudomonadota</taxon>
        <taxon>Gammaproteobacteria</taxon>
        <taxon>Alteromonadales</taxon>
        <taxon>Ferrimonadaceae</taxon>
        <taxon>Ferrimonas</taxon>
    </lineage>
</organism>
<dbReference type="GO" id="GO:0046872">
    <property type="term" value="F:metal ion binding"/>
    <property type="evidence" value="ECO:0007669"/>
    <property type="project" value="UniProtKB-KW"/>
</dbReference>
<feature type="chain" id="PRO_5011455647" evidence="14">
    <location>
        <begin position="20"/>
        <end position="319"/>
    </location>
</feature>
<evidence type="ECO:0000313" key="17">
    <source>
        <dbReference type="Proteomes" id="UP000199527"/>
    </source>
</evidence>
<sequence>MKRYITALLVLLASVSVSATEEGVLKPQAWNEMNEVIVQGDIPEIQGMATAPVLFTPEQPSASVDTSALAVWAGGESWSSLLLGSIVAAIALFTLFTMFNGSVKLEKGFSGVKIFRWSKADIIFHWIGALSCLGLLVTGIVIACGRFLIADHMGQSNWGNFIQSMVSSHNWMAFPFILGWAVMVLKWGSKQFPEKGDMAWFRALGGYVNVGSLKGRHPDAGFANAGEKLWFWCFTLFGGLLVFSGLAMMFPELFGFDKGGMNWMLVLHMVGAGIVGVFTVVHIFMATLISEGGMECMVTGYCDENWAKQHHNLWYKSLG</sequence>
<gene>
    <name evidence="16" type="ORF">SAMN04488540_11354</name>
</gene>
<evidence type="ECO:0000256" key="2">
    <source>
        <dbReference type="ARBA" id="ARBA00004651"/>
    </source>
</evidence>
<evidence type="ECO:0000259" key="15">
    <source>
        <dbReference type="Pfam" id="PF01292"/>
    </source>
</evidence>
<keyword evidence="7 13" id="KW-0812">Transmembrane</keyword>
<keyword evidence="4" id="KW-0813">Transport</keyword>
<dbReference type="InterPro" id="IPR016174">
    <property type="entry name" value="Di-haem_cyt_TM"/>
</dbReference>
<dbReference type="InterPro" id="IPR051817">
    <property type="entry name" value="FDH_cytochrome_b556_subunit"/>
</dbReference>
<dbReference type="InterPro" id="IPR006471">
    <property type="entry name" value="Formate_DH_gsu"/>
</dbReference>
<evidence type="ECO:0000313" key="16">
    <source>
        <dbReference type="EMBL" id="SDJ77179.1"/>
    </source>
</evidence>
<keyword evidence="10 13" id="KW-1133">Transmembrane helix</keyword>
<dbReference type="InterPro" id="IPR011577">
    <property type="entry name" value="Cyt_b561_bac/Ni-Hgenase"/>
</dbReference>
<dbReference type="GO" id="GO:0008863">
    <property type="term" value="F:formate dehydrogenase (NAD+) activity"/>
    <property type="evidence" value="ECO:0007669"/>
    <property type="project" value="InterPro"/>
</dbReference>
<evidence type="ECO:0000256" key="8">
    <source>
        <dbReference type="ARBA" id="ARBA00022723"/>
    </source>
</evidence>
<name>A0A1G8WFP6_9GAMM</name>
<dbReference type="EMBL" id="FNEM01000013">
    <property type="protein sequence ID" value="SDJ77179.1"/>
    <property type="molecule type" value="Genomic_DNA"/>
</dbReference>
<evidence type="ECO:0000256" key="12">
    <source>
        <dbReference type="ARBA" id="ARBA00023136"/>
    </source>
</evidence>
<proteinExistence type="inferred from homology"/>
<evidence type="ECO:0000256" key="3">
    <source>
        <dbReference type="ARBA" id="ARBA00010747"/>
    </source>
</evidence>
<feature type="transmembrane region" description="Helical" evidence="13">
    <location>
        <begin position="169"/>
        <end position="188"/>
    </location>
</feature>
<keyword evidence="5" id="KW-1003">Cell membrane</keyword>
<keyword evidence="8" id="KW-0479">Metal-binding</keyword>
<dbReference type="PANTHER" id="PTHR30074">
    <property type="entry name" value="FORMATE DEHYDROGENASE, NITRATE-INDUCIBLE, CYTOCHROME B556 FDN SUBUNIT"/>
    <property type="match status" value="1"/>
</dbReference>
<dbReference type="Pfam" id="PF01292">
    <property type="entry name" value="Ni_hydr_CYTB"/>
    <property type="match status" value="1"/>
</dbReference>
<protein>
    <submittedName>
        <fullName evidence="16">Formate dehydrogenase subunit gamma</fullName>
    </submittedName>
</protein>
<feature type="transmembrane region" description="Helical" evidence="13">
    <location>
        <begin position="229"/>
        <end position="251"/>
    </location>
</feature>
<evidence type="ECO:0000256" key="4">
    <source>
        <dbReference type="ARBA" id="ARBA00022448"/>
    </source>
</evidence>
<evidence type="ECO:0000256" key="9">
    <source>
        <dbReference type="ARBA" id="ARBA00022982"/>
    </source>
</evidence>
<dbReference type="OrthoDB" id="9790598at2"/>
<keyword evidence="14" id="KW-0732">Signal</keyword>
<dbReference type="AlphaFoldDB" id="A0A1G8WFP6"/>
<reference evidence="17" key="1">
    <citation type="submission" date="2016-10" db="EMBL/GenBank/DDBJ databases">
        <authorList>
            <person name="Varghese N."/>
            <person name="Submissions S."/>
        </authorList>
    </citation>
    <scope>NUCLEOTIDE SEQUENCE [LARGE SCALE GENOMIC DNA]</scope>
    <source>
        <strain evidence="17">DSM 23317</strain>
    </source>
</reference>
<accession>A0A1G8WFP6</accession>
<feature type="transmembrane region" description="Helical" evidence="13">
    <location>
        <begin position="263"/>
        <end position="289"/>
    </location>
</feature>
<dbReference type="GO" id="GO:0009326">
    <property type="term" value="C:formate dehydrogenase complex"/>
    <property type="evidence" value="ECO:0007669"/>
    <property type="project" value="InterPro"/>
</dbReference>
<evidence type="ECO:0000256" key="13">
    <source>
        <dbReference type="SAM" id="Phobius"/>
    </source>
</evidence>
<dbReference type="PANTHER" id="PTHR30074:SF6">
    <property type="entry name" value="FORMATE DEHYDROGENASE GAMMA SUBUNIT"/>
    <property type="match status" value="1"/>
</dbReference>
<dbReference type="SUPFAM" id="SSF81342">
    <property type="entry name" value="Transmembrane di-heme cytochromes"/>
    <property type="match status" value="1"/>
</dbReference>
<dbReference type="Gene3D" id="1.20.950.20">
    <property type="entry name" value="Transmembrane di-heme cytochromes, Chain C"/>
    <property type="match status" value="1"/>
</dbReference>
<evidence type="ECO:0000256" key="11">
    <source>
        <dbReference type="ARBA" id="ARBA00023004"/>
    </source>
</evidence>
<feature type="transmembrane region" description="Helical" evidence="13">
    <location>
        <begin position="81"/>
        <end position="101"/>
    </location>
</feature>
<dbReference type="GO" id="GO:0009055">
    <property type="term" value="F:electron transfer activity"/>
    <property type="evidence" value="ECO:0007669"/>
    <property type="project" value="InterPro"/>
</dbReference>
<dbReference type="GO" id="GO:0022904">
    <property type="term" value="P:respiratory electron transport chain"/>
    <property type="evidence" value="ECO:0007669"/>
    <property type="project" value="InterPro"/>
</dbReference>
<feature type="domain" description="Cytochrome b561 bacterial/Ni-hydrogenase" evidence="15">
    <location>
        <begin position="116"/>
        <end position="292"/>
    </location>
</feature>
<feature type="signal peptide" evidence="14">
    <location>
        <begin position="1"/>
        <end position="19"/>
    </location>
</feature>
<dbReference type="GO" id="GO:0005886">
    <property type="term" value="C:plasma membrane"/>
    <property type="evidence" value="ECO:0007669"/>
    <property type="project" value="UniProtKB-SubCell"/>
</dbReference>
<dbReference type="RefSeq" id="WP_090366549.1">
    <property type="nucleotide sequence ID" value="NZ_FNEM01000013.1"/>
</dbReference>
<evidence type="ECO:0000256" key="6">
    <source>
        <dbReference type="ARBA" id="ARBA00022617"/>
    </source>
</evidence>
<evidence type="ECO:0000256" key="5">
    <source>
        <dbReference type="ARBA" id="ARBA00022475"/>
    </source>
</evidence>
<dbReference type="GO" id="GO:0036397">
    <property type="term" value="F:formate dehydrogenase (quinone) activity"/>
    <property type="evidence" value="ECO:0007669"/>
    <property type="project" value="TreeGrafter"/>
</dbReference>
<evidence type="ECO:0000256" key="1">
    <source>
        <dbReference type="ARBA" id="ARBA00001971"/>
    </source>
</evidence>
<evidence type="ECO:0000256" key="14">
    <source>
        <dbReference type="SAM" id="SignalP"/>
    </source>
</evidence>
<evidence type="ECO:0000256" key="10">
    <source>
        <dbReference type="ARBA" id="ARBA00022989"/>
    </source>
</evidence>
<dbReference type="NCBIfam" id="TIGR01583">
    <property type="entry name" value="formate-DH-gamm"/>
    <property type="match status" value="1"/>
</dbReference>